<reference evidence="2 3" key="1">
    <citation type="submission" date="2020-09" db="EMBL/GenBank/DDBJ databases">
        <title>Genomic characterization of a novel Parvarchaeota family in acid mine drainage sediments.</title>
        <authorList>
            <person name="Luo Z.-H."/>
        </authorList>
    </citation>
    <scope>NUCLEOTIDE SEQUENCE [LARGE SCALE GENOMIC DNA]</scope>
    <source>
        <strain evidence="2">TL1-5_bins.178</strain>
    </source>
</reference>
<comment type="caution">
    <text evidence="2">The sequence shown here is derived from an EMBL/GenBank/DDBJ whole genome shotgun (WGS) entry which is preliminary data.</text>
</comment>
<evidence type="ECO:0000313" key="2">
    <source>
        <dbReference type="EMBL" id="MBE5728175.1"/>
    </source>
</evidence>
<gene>
    <name evidence="2" type="ORF">IHE50_02040</name>
</gene>
<organism evidence="2 3">
    <name type="scientific">Candidatus Acidifodinimicrobium mancum</name>
    <dbReference type="NCBI Taxonomy" id="2898728"/>
    <lineage>
        <taxon>Archaea</taxon>
        <taxon>Candidatus Parvarchaeota</taxon>
        <taxon>Candidatus Acidifodinimicrobiaceae</taxon>
        <taxon>Candidatus Acidifodinimicrobium</taxon>
    </lineage>
</organism>
<accession>A0A8T3UZL6</accession>
<dbReference type="EMBL" id="JADFAQ010000028">
    <property type="protein sequence ID" value="MBE5728175.1"/>
    <property type="molecule type" value="Genomic_DNA"/>
</dbReference>
<dbReference type="PROSITE" id="PS51695">
    <property type="entry name" value="SEDOLISIN"/>
    <property type="match status" value="1"/>
</dbReference>
<dbReference type="InterPro" id="IPR050819">
    <property type="entry name" value="Tripeptidyl-peptidase_I"/>
</dbReference>
<evidence type="ECO:0000259" key="1">
    <source>
        <dbReference type="PROSITE" id="PS51695"/>
    </source>
</evidence>
<dbReference type="SUPFAM" id="SSF52743">
    <property type="entry name" value="Subtilisin-like"/>
    <property type="match status" value="1"/>
</dbReference>
<evidence type="ECO:0000313" key="3">
    <source>
        <dbReference type="Proteomes" id="UP000763484"/>
    </source>
</evidence>
<dbReference type="GO" id="GO:0004252">
    <property type="term" value="F:serine-type endopeptidase activity"/>
    <property type="evidence" value="ECO:0007669"/>
    <property type="project" value="InterPro"/>
</dbReference>
<dbReference type="Gene3D" id="3.40.50.200">
    <property type="entry name" value="Peptidase S8/S53 domain"/>
    <property type="match status" value="1"/>
</dbReference>
<sequence length="691" mass="74407">MKKTYIKILPAVIMLLVFFAVSTSFAEPSVSLNFNFIPLYTQGTCPFLSPTQLRTAYNFTQLYSQGVDGAGESIAIVDAHGAAGLMQSLSAFDSAYGLPPLNLGSNLVIVEPYGSPTVNYSNWTRETTLDVETVHSLAPGAKIYLVITPDSTSLLNAVNYTVNNLPINTVSISWGAPEDGYSSSSLSYYNSIFQNAYDKGINVFAASGDSGAYNGGNALAVNFPASSPDVVSVGGTVLSVSSSGEYSGETAWNDSGGGESGFFSRPLFQPPLSSYREVPDVSFNAGTPICAYVNGSWEGLTGTSIGAPAWSALSSLVEQKLGANIQLLPSLYEVFQTSPSLGFHLINSGCNGFYCANGNYSMVTGIGTPIAYSLVQLLAKTSYQIPFLSNANGAVFSLNGKNYTANQSINLTFGEKVNIVVYNLSLGNTRYVNPKISGLVSSNTNQASFFVTSPGEIYINFTPQVKVTVINYYANSTLEDWVDNGSTVDYSFALNYSTNEAEYALKGIEVNNGSIIYSNVYHQAIFYPITITLTLERYNKITAMLYGPASNVSAEAVYYGYIPLSNQESLHRLIVTNGTPIFYASGTSINLLPVPEREGDYLITGYNLTNLTGDHASLYFYKFSHLSLNFLSLSGSYVSPSKVSLSGAIEFNDSFWSLPDKNITIYGVYYNGLNVLTSPINVHTYSTNLTV</sequence>
<dbReference type="CDD" id="cd04056">
    <property type="entry name" value="Peptidases_S53"/>
    <property type="match status" value="1"/>
</dbReference>
<dbReference type="InterPro" id="IPR030400">
    <property type="entry name" value="Sedolisin_dom"/>
</dbReference>
<dbReference type="AlphaFoldDB" id="A0A8T3UZL6"/>
<dbReference type="PANTHER" id="PTHR14218:SF15">
    <property type="entry name" value="TRIPEPTIDYL-PEPTIDASE 1"/>
    <property type="match status" value="1"/>
</dbReference>
<dbReference type="GO" id="GO:0008240">
    <property type="term" value="F:tripeptidyl-peptidase activity"/>
    <property type="evidence" value="ECO:0007669"/>
    <property type="project" value="TreeGrafter"/>
</dbReference>
<protein>
    <submittedName>
        <fullName evidence="2">S53 family peptidase</fullName>
    </submittedName>
</protein>
<feature type="domain" description="Peptidase S53" evidence="1">
    <location>
        <begin position="47"/>
        <end position="381"/>
    </location>
</feature>
<dbReference type="PANTHER" id="PTHR14218">
    <property type="entry name" value="PROTEASE S8 TRIPEPTIDYL PEPTIDASE I CLN2"/>
    <property type="match status" value="1"/>
</dbReference>
<feature type="non-terminal residue" evidence="2">
    <location>
        <position position="691"/>
    </location>
</feature>
<proteinExistence type="predicted"/>
<name>A0A8T3UZL6_9ARCH</name>
<dbReference type="GO" id="GO:0006508">
    <property type="term" value="P:proteolysis"/>
    <property type="evidence" value="ECO:0007669"/>
    <property type="project" value="InterPro"/>
</dbReference>
<dbReference type="Proteomes" id="UP000763484">
    <property type="component" value="Unassembled WGS sequence"/>
</dbReference>
<dbReference type="InterPro" id="IPR036852">
    <property type="entry name" value="Peptidase_S8/S53_dom_sf"/>
</dbReference>
<dbReference type="PROSITE" id="PS51892">
    <property type="entry name" value="SUBTILASE"/>
    <property type="match status" value="1"/>
</dbReference>